<dbReference type="InterPro" id="IPR050190">
    <property type="entry name" value="UPF0213_domain"/>
</dbReference>
<dbReference type="SUPFAM" id="SSF82771">
    <property type="entry name" value="GIY-YIG endonuclease"/>
    <property type="match status" value="1"/>
</dbReference>
<gene>
    <name evidence="3" type="ORF">FM111_04290</name>
</gene>
<keyword evidence="3" id="KW-0540">Nuclease</keyword>
<organism evidence="3 4">
    <name type="scientific">Brevundimonas diminuta 3F5N</name>
    <dbReference type="NCBI Taxonomy" id="1255603"/>
    <lineage>
        <taxon>Bacteria</taxon>
        <taxon>Pseudomonadati</taxon>
        <taxon>Pseudomonadota</taxon>
        <taxon>Alphaproteobacteria</taxon>
        <taxon>Caulobacterales</taxon>
        <taxon>Caulobacteraceae</taxon>
        <taxon>Brevundimonas</taxon>
    </lineage>
</organism>
<dbReference type="OrthoDB" id="287318at2"/>
<dbReference type="InterPro" id="IPR035901">
    <property type="entry name" value="GIY-YIG_endonuc_sf"/>
</dbReference>
<dbReference type="SMART" id="SM00465">
    <property type="entry name" value="GIYc"/>
    <property type="match status" value="1"/>
</dbReference>
<keyword evidence="3" id="KW-0378">Hydrolase</keyword>
<sequence length="108" mass="13014">MTNERPFIAAYMMANRPQGTLYVGVTSNLVQRVQQHRDGSFPGFTREHELKRLVWYESFEAITDAIRREKALKRYLRDWKINLIERENPHWEDLAKPWFAPSTWRHDP</sequence>
<dbReference type="EMBL" id="FUIE01000021">
    <property type="protein sequence ID" value="SJM54340.1"/>
    <property type="molecule type" value="Genomic_DNA"/>
</dbReference>
<dbReference type="RefSeq" id="WP_087139515.1">
    <property type="nucleotide sequence ID" value="NZ_FUIE01000021.1"/>
</dbReference>
<dbReference type="PANTHER" id="PTHR34477">
    <property type="entry name" value="UPF0213 PROTEIN YHBQ"/>
    <property type="match status" value="1"/>
</dbReference>
<evidence type="ECO:0000259" key="2">
    <source>
        <dbReference type="PROSITE" id="PS50164"/>
    </source>
</evidence>
<comment type="similarity">
    <text evidence="1">Belongs to the UPF0213 family.</text>
</comment>
<dbReference type="GO" id="GO:0004519">
    <property type="term" value="F:endonuclease activity"/>
    <property type="evidence" value="ECO:0007669"/>
    <property type="project" value="UniProtKB-KW"/>
</dbReference>
<dbReference type="PROSITE" id="PS50164">
    <property type="entry name" value="GIY_YIG"/>
    <property type="match status" value="1"/>
</dbReference>
<protein>
    <submittedName>
        <fullName evidence="3">Predicted endonuclease containing a URI domain</fullName>
    </submittedName>
</protein>
<dbReference type="AlphaFoldDB" id="A0A1R4FEC4"/>
<dbReference type="InterPro" id="IPR000305">
    <property type="entry name" value="GIY-YIG_endonuc"/>
</dbReference>
<dbReference type="Proteomes" id="UP000195766">
    <property type="component" value="Unassembled WGS sequence"/>
</dbReference>
<proteinExistence type="inferred from homology"/>
<evidence type="ECO:0000256" key="1">
    <source>
        <dbReference type="ARBA" id="ARBA00007435"/>
    </source>
</evidence>
<keyword evidence="3" id="KW-0255">Endonuclease</keyword>
<name>A0A1R4FEC4_BREDI</name>
<feature type="domain" description="GIY-YIG" evidence="2">
    <location>
        <begin position="6"/>
        <end position="83"/>
    </location>
</feature>
<dbReference type="Pfam" id="PF01541">
    <property type="entry name" value="GIY-YIG"/>
    <property type="match status" value="1"/>
</dbReference>
<dbReference type="CDD" id="cd10448">
    <property type="entry name" value="GIY-YIG_unchar_3"/>
    <property type="match status" value="1"/>
</dbReference>
<evidence type="ECO:0000313" key="3">
    <source>
        <dbReference type="EMBL" id="SJM54340.1"/>
    </source>
</evidence>
<evidence type="ECO:0000313" key="4">
    <source>
        <dbReference type="Proteomes" id="UP000195766"/>
    </source>
</evidence>
<dbReference type="Gene3D" id="3.40.1440.10">
    <property type="entry name" value="GIY-YIG endonuclease"/>
    <property type="match status" value="1"/>
</dbReference>
<accession>A0A1R4FEC4</accession>
<dbReference type="PANTHER" id="PTHR34477:SF5">
    <property type="entry name" value="BSL5627 PROTEIN"/>
    <property type="match status" value="1"/>
</dbReference>
<reference evidence="3 4" key="1">
    <citation type="submission" date="2017-02" db="EMBL/GenBank/DDBJ databases">
        <authorList>
            <person name="Peterson S.W."/>
        </authorList>
    </citation>
    <scope>NUCLEOTIDE SEQUENCE [LARGE SCALE GENOMIC DNA]</scope>
    <source>
        <strain evidence="3 4">3F5N</strain>
    </source>
</reference>